<keyword evidence="8" id="KW-1185">Reference proteome</keyword>
<dbReference type="GO" id="GO:0005886">
    <property type="term" value="C:plasma membrane"/>
    <property type="evidence" value="ECO:0007669"/>
    <property type="project" value="UniProtKB-SubCell"/>
</dbReference>
<evidence type="ECO:0000256" key="3">
    <source>
        <dbReference type="ARBA" id="ARBA00022622"/>
    </source>
</evidence>
<accession>A0ABD1SRW7</accession>
<dbReference type="AlphaFoldDB" id="A0ABD1SRW7"/>
<keyword evidence="3" id="KW-0336">GPI-anchor</keyword>
<evidence type="ECO:0000256" key="2">
    <source>
        <dbReference type="ARBA" id="ARBA00022475"/>
    </source>
</evidence>
<evidence type="ECO:0000313" key="7">
    <source>
        <dbReference type="EMBL" id="KAL2502904.1"/>
    </source>
</evidence>
<proteinExistence type="predicted"/>
<evidence type="ECO:0000256" key="6">
    <source>
        <dbReference type="SAM" id="MobiDB-lite"/>
    </source>
</evidence>
<dbReference type="Proteomes" id="UP001604277">
    <property type="component" value="Unassembled WGS sequence"/>
</dbReference>
<dbReference type="PANTHER" id="PTHR32077:SF86">
    <property type="entry name" value="FAS1 DOMAIN-CONTAINING PROTEIN SELMODRAFT_448915"/>
    <property type="match status" value="1"/>
</dbReference>
<name>A0ABD1SRW7_9LAMI</name>
<reference evidence="8" key="1">
    <citation type="submission" date="2024-07" db="EMBL/GenBank/DDBJ databases">
        <title>Two chromosome-level genome assemblies of Korean endemic species Abeliophyllum distichum and Forsythia ovata (Oleaceae).</title>
        <authorList>
            <person name="Jang H."/>
        </authorList>
    </citation>
    <scope>NUCLEOTIDE SEQUENCE [LARGE SCALE GENOMIC DNA]</scope>
</reference>
<keyword evidence="3" id="KW-0325">Glycoprotein</keyword>
<keyword evidence="2" id="KW-1003">Cell membrane</keyword>
<keyword evidence="5" id="KW-0472">Membrane</keyword>
<evidence type="ECO:0000256" key="1">
    <source>
        <dbReference type="ARBA" id="ARBA00004609"/>
    </source>
</evidence>
<evidence type="ECO:0000256" key="5">
    <source>
        <dbReference type="ARBA" id="ARBA00023136"/>
    </source>
</evidence>
<feature type="region of interest" description="Disordered" evidence="6">
    <location>
        <begin position="110"/>
        <end position="142"/>
    </location>
</feature>
<dbReference type="PANTHER" id="PTHR32077">
    <property type="entry name" value="FASCICLIN-LIKE ARABINOGALACTAN PROTEIN"/>
    <property type="match status" value="1"/>
</dbReference>
<keyword evidence="3" id="KW-0449">Lipoprotein</keyword>
<dbReference type="InterPro" id="IPR045003">
    <property type="entry name" value="FLA_A"/>
</dbReference>
<dbReference type="GO" id="GO:0098552">
    <property type="term" value="C:side of membrane"/>
    <property type="evidence" value="ECO:0007669"/>
    <property type="project" value="UniProtKB-KW"/>
</dbReference>
<comment type="caution">
    <text evidence="7">The sequence shown here is derived from an EMBL/GenBank/DDBJ whole genome shotgun (WGS) entry which is preliminary data.</text>
</comment>
<gene>
    <name evidence="7" type="ORF">Fot_36752</name>
</gene>
<evidence type="ECO:0000256" key="4">
    <source>
        <dbReference type="ARBA" id="ARBA00022729"/>
    </source>
</evidence>
<comment type="subcellular location">
    <subcellularLocation>
        <location evidence="1">Cell membrane</location>
        <topology evidence="1">Lipid-anchor</topology>
        <topology evidence="1">GPI-anchor</topology>
    </subcellularLocation>
</comment>
<organism evidence="7 8">
    <name type="scientific">Forsythia ovata</name>
    <dbReference type="NCBI Taxonomy" id="205694"/>
    <lineage>
        <taxon>Eukaryota</taxon>
        <taxon>Viridiplantae</taxon>
        <taxon>Streptophyta</taxon>
        <taxon>Embryophyta</taxon>
        <taxon>Tracheophyta</taxon>
        <taxon>Spermatophyta</taxon>
        <taxon>Magnoliopsida</taxon>
        <taxon>eudicotyledons</taxon>
        <taxon>Gunneridae</taxon>
        <taxon>Pentapetalae</taxon>
        <taxon>asterids</taxon>
        <taxon>lamiids</taxon>
        <taxon>Lamiales</taxon>
        <taxon>Oleaceae</taxon>
        <taxon>Forsythieae</taxon>
        <taxon>Forsythia</taxon>
    </lineage>
</organism>
<keyword evidence="4" id="KW-0732">Signal</keyword>
<feature type="compositionally biased region" description="Polar residues" evidence="6">
    <location>
        <begin position="130"/>
        <end position="142"/>
    </location>
</feature>
<dbReference type="EMBL" id="JBFOLJ010000010">
    <property type="protein sequence ID" value="KAL2502904.1"/>
    <property type="molecule type" value="Genomic_DNA"/>
</dbReference>
<evidence type="ECO:0000313" key="8">
    <source>
        <dbReference type="Proteomes" id="UP001604277"/>
    </source>
</evidence>
<protein>
    <submittedName>
        <fullName evidence="7">Fasciclin-like arabinogalactan protein 1</fullName>
    </submittedName>
</protein>
<sequence length="142" mass="15564">MKNFLLKYKNLTAAPKKSFLEFHGMPIYQSLSGLKSYNGLTNILAIDGANKYNFIVQNDGNEVPVKMKFVTTKIVDTIIDEQSLAIFSLNNVLMSGELFKFATTPALTAAPDSLAPSKKRHKSPHAPATLSDSPTNSPDCEQ</sequence>